<evidence type="ECO:0000313" key="1">
    <source>
        <dbReference type="EMBL" id="NYJ25132.1"/>
    </source>
</evidence>
<organism evidence="1 2">
    <name type="scientific">Leifsonia shinshuensis</name>
    <dbReference type="NCBI Taxonomy" id="150026"/>
    <lineage>
        <taxon>Bacteria</taxon>
        <taxon>Bacillati</taxon>
        <taxon>Actinomycetota</taxon>
        <taxon>Actinomycetes</taxon>
        <taxon>Micrococcales</taxon>
        <taxon>Microbacteriaceae</taxon>
        <taxon>Leifsonia</taxon>
    </lineage>
</organism>
<name>A0A853CX97_9MICO</name>
<reference evidence="1 2" key="1">
    <citation type="submission" date="2020-07" db="EMBL/GenBank/DDBJ databases">
        <title>Sequencing the genomes of 1000 actinobacteria strains.</title>
        <authorList>
            <person name="Klenk H.-P."/>
        </authorList>
    </citation>
    <scope>NUCLEOTIDE SEQUENCE [LARGE SCALE GENOMIC DNA]</scope>
    <source>
        <strain evidence="1 2">DSM 15165</strain>
    </source>
</reference>
<sequence>MRFEDAHEWSNDMTIRVSDGANLIDLLWLRHMAVGNAEPSLPPATLPGEPVSSDDHRLVGTWEKLWKDSLEHSRRVHELDPLAVAEHPELWAAPDVGAFADELGLDAGEGVRSWRGAPDFYNAERAVVEDVRVAWQRGLRTVIELPLAGGYWRKLSAATLVVSSVTRRDVAGYSEALRSFGRI</sequence>
<dbReference type="EMBL" id="JACCFL010000001">
    <property type="protein sequence ID" value="NYJ25132.1"/>
    <property type="molecule type" value="Genomic_DNA"/>
</dbReference>
<dbReference type="RefSeq" id="WP_179607731.1">
    <property type="nucleotide sequence ID" value="NZ_BAABEH010000001.1"/>
</dbReference>
<proteinExistence type="predicted"/>
<gene>
    <name evidence="1" type="ORF">HNR13_003419</name>
</gene>
<dbReference type="AlphaFoldDB" id="A0A853CX97"/>
<evidence type="ECO:0000313" key="2">
    <source>
        <dbReference type="Proteomes" id="UP000578352"/>
    </source>
</evidence>
<dbReference type="Proteomes" id="UP000578352">
    <property type="component" value="Unassembled WGS sequence"/>
</dbReference>
<accession>A0A853CX97</accession>
<comment type="caution">
    <text evidence="1">The sequence shown here is derived from an EMBL/GenBank/DDBJ whole genome shotgun (WGS) entry which is preliminary data.</text>
</comment>
<protein>
    <submittedName>
        <fullName evidence="1">Uncharacterized protein</fullName>
    </submittedName>
</protein>